<name>A0A8D8TI23_9HEMI</name>
<reference evidence="1" key="1">
    <citation type="submission" date="2021-05" db="EMBL/GenBank/DDBJ databases">
        <authorList>
            <person name="Alioto T."/>
            <person name="Alioto T."/>
            <person name="Gomez Garrido J."/>
        </authorList>
    </citation>
    <scope>NUCLEOTIDE SEQUENCE</scope>
</reference>
<protein>
    <submittedName>
        <fullName evidence="1">Uncharacterized protein</fullName>
    </submittedName>
</protein>
<dbReference type="AlphaFoldDB" id="A0A8D8TI23"/>
<proteinExistence type="predicted"/>
<accession>A0A8D8TI23</accession>
<evidence type="ECO:0000313" key="1">
    <source>
        <dbReference type="EMBL" id="CAG6685766.1"/>
    </source>
</evidence>
<organism evidence="1">
    <name type="scientific">Cacopsylla melanoneura</name>
    <dbReference type="NCBI Taxonomy" id="428564"/>
    <lineage>
        <taxon>Eukaryota</taxon>
        <taxon>Metazoa</taxon>
        <taxon>Ecdysozoa</taxon>
        <taxon>Arthropoda</taxon>
        <taxon>Hexapoda</taxon>
        <taxon>Insecta</taxon>
        <taxon>Pterygota</taxon>
        <taxon>Neoptera</taxon>
        <taxon>Paraneoptera</taxon>
        <taxon>Hemiptera</taxon>
        <taxon>Sternorrhyncha</taxon>
        <taxon>Psylloidea</taxon>
        <taxon>Psyllidae</taxon>
        <taxon>Psyllinae</taxon>
        <taxon>Cacopsylla</taxon>
    </lineage>
</organism>
<sequence>MSLAFSDPYRPTLRTLSLCGQIISILRNNTLSSVTGLYLTLYCSQIISILRTNTLPRLGFEPVPSELPETLTPLQQEEVMKKKKKIPGSAILRESIAAIKGQGQVGV</sequence>
<dbReference type="EMBL" id="HBUF01273307">
    <property type="protein sequence ID" value="CAG6685766.1"/>
    <property type="molecule type" value="Transcribed_RNA"/>
</dbReference>